<name>A0A1M4EE04_9ACTN</name>
<proteinExistence type="predicted"/>
<dbReference type="GO" id="GO:0016829">
    <property type="term" value="F:lyase activity"/>
    <property type="evidence" value="ECO:0007669"/>
    <property type="project" value="UniProtKB-KW"/>
</dbReference>
<organism evidence="3">
    <name type="scientific">Nonomuraea gerenzanensis</name>
    <dbReference type="NCBI Taxonomy" id="93944"/>
    <lineage>
        <taxon>Bacteria</taxon>
        <taxon>Bacillati</taxon>
        <taxon>Actinomycetota</taxon>
        <taxon>Actinomycetes</taxon>
        <taxon>Streptosporangiales</taxon>
        <taxon>Streptosporangiaceae</taxon>
        <taxon>Nonomuraea</taxon>
    </lineage>
</organism>
<gene>
    <name evidence="3" type="ORF">BN4615_P6556</name>
</gene>
<dbReference type="GO" id="GO:0046491">
    <property type="term" value="P:L-methylmalonyl-CoA metabolic process"/>
    <property type="evidence" value="ECO:0007669"/>
    <property type="project" value="TreeGrafter"/>
</dbReference>
<dbReference type="InterPro" id="IPR029068">
    <property type="entry name" value="Glyas_Bleomycin-R_OHBP_Dase"/>
</dbReference>
<dbReference type="GO" id="GO:0046872">
    <property type="term" value="F:metal ion binding"/>
    <property type="evidence" value="ECO:0007669"/>
    <property type="project" value="UniProtKB-KW"/>
</dbReference>
<dbReference type="EMBL" id="LT559118">
    <property type="protein sequence ID" value="SBO97040.1"/>
    <property type="molecule type" value="Genomic_DNA"/>
</dbReference>
<feature type="domain" description="VOC" evidence="2">
    <location>
        <begin position="7"/>
        <end position="138"/>
    </location>
</feature>
<keyword evidence="1" id="KW-0479">Metal-binding</keyword>
<reference evidence="3" key="1">
    <citation type="submission" date="2016-04" db="EMBL/GenBank/DDBJ databases">
        <authorList>
            <person name="Evans L.H."/>
            <person name="Alamgir A."/>
            <person name="Owens N."/>
            <person name="Weber N.D."/>
            <person name="Virtaneva K."/>
            <person name="Barbian K."/>
            <person name="Babar A."/>
            <person name="Rosenke K."/>
        </authorList>
    </citation>
    <scope>NUCLEOTIDE SEQUENCE</scope>
    <source>
        <strain evidence="3">Nono1</strain>
    </source>
</reference>
<keyword evidence="3" id="KW-0456">Lyase</keyword>
<dbReference type="PANTHER" id="PTHR43048:SF4">
    <property type="entry name" value="RING-CLEAVING DIOXYGENASE-RELATED"/>
    <property type="match status" value="1"/>
</dbReference>
<dbReference type="GO" id="GO:0004493">
    <property type="term" value="F:methylmalonyl-CoA epimerase activity"/>
    <property type="evidence" value="ECO:0007669"/>
    <property type="project" value="TreeGrafter"/>
</dbReference>
<accession>A0A1M4EE04</accession>
<evidence type="ECO:0000256" key="1">
    <source>
        <dbReference type="ARBA" id="ARBA00022723"/>
    </source>
</evidence>
<dbReference type="Pfam" id="PF00903">
    <property type="entry name" value="Glyoxalase"/>
    <property type="match status" value="1"/>
</dbReference>
<dbReference type="PANTHER" id="PTHR43048">
    <property type="entry name" value="METHYLMALONYL-COA EPIMERASE"/>
    <property type="match status" value="1"/>
</dbReference>
<evidence type="ECO:0000313" key="3">
    <source>
        <dbReference type="EMBL" id="SBO97040.1"/>
    </source>
</evidence>
<dbReference type="RefSeq" id="WP_318528317.1">
    <property type="nucleotide sequence ID" value="NZ_CP084058.1"/>
</dbReference>
<dbReference type="PROSITE" id="PS51819">
    <property type="entry name" value="VOC"/>
    <property type="match status" value="1"/>
</dbReference>
<dbReference type="Gene3D" id="3.10.180.10">
    <property type="entry name" value="2,3-Dihydroxybiphenyl 1,2-Dioxygenase, domain 1"/>
    <property type="match status" value="1"/>
</dbReference>
<dbReference type="InterPro" id="IPR004360">
    <property type="entry name" value="Glyas_Fos-R_dOase_dom"/>
</dbReference>
<dbReference type="AlphaFoldDB" id="A0A1M4EE04"/>
<protein>
    <submittedName>
        <fullName evidence="3">Putative lyase</fullName>
    </submittedName>
</protein>
<dbReference type="InterPro" id="IPR037523">
    <property type="entry name" value="VOC_core"/>
</dbReference>
<sequence length="142" mass="15441">MTGTRFKLSMCTLPVHDLDAALGFYRDVLGFQVRQDGEPDELHRVSVGPPEQPEVRIFLSPPGADPGVSPADRRAIESLMAKGLLGRLVFATDDCDATFVRVEAAGAEVLQEPIDRSDGARDCAFLDPSGNIVRFTQRREGA</sequence>
<dbReference type="InterPro" id="IPR051785">
    <property type="entry name" value="MMCE/EMCE_epimerase"/>
</dbReference>
<dbReference type="SUPFAM" id="SSF54593">
    <property type="entry name" value="Glyoxalase/Bleomycin resistance protein/Dihydroxybiphenyl dioxygenase"/>
    <property type="match status" value="1"/>
</dbReference>
<evidence type="ECO:0000259" key="2">
    <source>
        <dbReference type="PROSITE" id="PS51819"/>
    </source>
</evidence>